<evidence type="ECO:0000313" key="3">
    <source>
        <dbReference type="EMBL" id="KMQ73544.1"/>
    </source>
</evidence>
<dbReference type="EMBL" id="LFBU01000002">
    <property type="protein sequence ID" value="KMQ73544.1"/>
    <property type="molecule type" value="Genomic_DNA"/>
</dbReference>
<feature type="domain" description="PA14" evidence="2">
    <location>
        <begin position="427"/>
        <end position="575"/>
    </location>
</feature>
<protein>
    <submittedName>
        <fullName evidence="3">PA14 domain</fullName>
    </submittedName>
</protein>
<dbReference type="Pfam" id="PF07691">
    <property type="entry name" value="PA14"/>
    <property type="match status" value="2"/>
</dbReference>
<evidence type="ECO:0000256" key="1">
    <source>
        <dbReference type="SAM" id="SignalP"/>
    </source>
</evidence>
<dbReference type="RefSeq" id="WP_048497777.1">
    <property type="nucleotide sequence ID" value="NZ_LFBU01000002.1"/>
</dbReference>
<dbReference type="SUPFAM" id="SSF56988">
    <property type="entry name" value="Anthrax protective antigen"/>
    <property type="match status" value="2"/>
</dbReference>
<name>A0A0J7J6F2_9GAMM</name>
<dbReference type="Pfam" id="PF20419">
    <property type="entry name" value="DUF6701"/>
    <property type="match status" value="1"/>
</dbReference>
<evidence type="ECO:0000259" key="2">
    <source>
        <dbReference type="PROSITE" id="PS51820"/>
    </source>
</evidence>
<dbReference type="Gene3D" id="3.90.182.10">
    <property type="entry name" value="Toxin - Anthrax Protective Antigen,domain 1"/>
    <property type="match status" value="2"/>
</dbReference>
<dbReference type="InterPro" id="IPR046524">
    <property type="entry name" value="DUF6701"/>
</dbReference>
<dbReference type="Proteomes" id="UP000036102">
    <property type="component" value="Unassembled WGS sequence"/>
</dbReference>
<feature type="chain" id="PRO_5005289182" evidence="1">
    <location>
        <begin position="26"/>
        <end position="1540"/>
    </location>
</feature>
<feature type="signal peptide" evidence="1">
    <location>
        <begin position="1"/>
        <end position="25"/>
    </location>
</feature>
<dbReference type="PATRIC" id="fig|1658765.3.peg.4019"/>
<sequence length="1540" mass="163045">MRQSGFVIPLLMALAFFLAAGDVYAAQCTEVFDAPDGLNDNLPGDRRLSYDTNNWEGGESWPASGTQLTSGDYYYDNVTLSKDYQLRIAPGAVVRIFVDGNLGFGKNAEINGAGNPDQLLLVVDGSVGFDKDGFFNGILYAKGKISFDKNSLAEGILASQNGIGLDKDASLEYVPDALAQDLLNGLCDFGVESPLPVFDDFETYTPGTITGLDGGTGWGGSWQGNSGQSIVDTSANPLLFQASNGLSIRSQTTLEVDGNNDRVASRALSGAFSGDQVYLSMLVRFQGAPGNNDFLGFWVQRPGFGDSPQFGVKVNEGGSGNADFFVRLDTSAAYSTDFQAGQTYLLVARFDKNSGNFYDRGRLWVNPQCTDSPPPTPSATIFRNPSNKVTEITELGFRSENLGGGESIQVGQVAAGESWSDVVQCTCYQNGLEATFYNNYQSNQPFPDSPVLTRLDPGVDFDWANGSPDPVVDDNDFAVQWQGAIEVPETGMYEFRTRTDDGVRLWVEDLTFGAAVIDDWNDQSAADNTSDAVRLEAGRRYAIRMQFYENGGQAVAELQWNRPGGGGFEIIPEANLFACLPVSAPTLQSASAVCGASDLLRVKFDQSSRTRMLDGASVEDTSFYSIEALGSGASIGVESASLESSGYSVLLNLSTPLSSEETYEITVSDIQDVGGVAMSPNPATVEFEASSTGLSTFYWNNRDLNGPTVAQEVSATIDEDYGGGSPIPGTVNNDRFSIRWTGYIVPAVTGDYRFRTRTDDGVRLWVQDLSNPIINEWVDQSPTNHESGVLTLQQGQAYALKMEMYENGGGAVAQLFWDTPASSGFEVVPASALFNCPEAANALDHFRIISGGNSVTCSPAPVTIQASDANGQPVTDYTGTVNLSTSTGLGDWLAGTGAGGTLARGSGNSGRAAYSFSAADSGVVTLNLRHTLADTVNVNVADGSTGELDSFDPDIVFAETGFIFHQAGDLGSQIQSLVAGKDSSIAPGGQNLQLTAVRTNDDTGACEAFLTGPQDVEVGYVCESPGTCALTDALRVNGQTVASNNNGGISNTGTVSLDFGDSSTSSASLVLNYADAGRLSLFARKPLLDAEGNPTGGEIAGSSNAFVSVPAGFCITATDTNSGCTGDPANCSVLTSAGSDFPVSYQAVAWQQAGESGAEFCIGNPVTPAFERLNINIAHELVAPAGGETGTFAPQQSSFSSGGGGTSDQLQRISEVGVFKIRIPEGQSYLGNALPGGKSASIGRFIPARFGVTLASAGEIGPACVGTPGFTYTGQDSGWQVEPEVLIAALNEQDEVTTNYTRGDFQKLQAADVLRALPDTDSSQQQADNTGPLDVTVSAQPANLLALTTSPGRMAYEFSSADTLTYPKTKVSQVAPFNPSLTFAINQVVDSDNVSGATSLPISFQPLADLDIRYGRWFMENVYGPETIPELEMPFQAQYWAGARFELNEVDNCSVWDTTNVTGTTDHHSLVAASGTLSSGTGGPLVLEPDGSQGTDTLIWEVPVWLQHFWNDAATLQNPTATATFGVYRGHDRVIYWQER</sequence>
<gene>
    <name evidence="3" type="ORF">Msub_20756</name>
</gene>
<dbReference type="STRING" id="1658765.Msub_20756"/>
<dbReference type="SMART" id="SM00758">
    <property type="entry name" value="PA14"/>
    <property type="match status" value="2"/>
</dbReference>
<proteinExistence type="predicted"/>
<evidence type="ECO:0000313" key="4">
    <source>
        <dbReference type="Proteomes" id="UP000036102"/>
    </source>
</evidence>
<keyword evidence="4" id="KW-1185">Reference proteome</keyword>
<organism evidence="3 4">
    <name type="scientific">Marinobacter subterrani</name>
    <dbReference type="NCBI Taxonomy" id="1658765"/>
    <lineage>
        <taxon>Bacteria</taxon>
        <taxon>Pseudomonadati</taxon>
        <taxon>Pseudomonadota</taxon>
        <taxon>Gammaproteobacteria</taxon>
        <taxon>Pseudomonadales</taxon>
        <taxon>Marinobacteraceae</taxon>
        <taxon>Marinobacter</taxon>
    </lineage>
</organism>
<dbReference type="InterPro" id="IPR037524">
    <property type="entry name" value="PA14/GLEYA"/>
</dbReference>
<dbReference type="InterPro" id="IPR011658">
    <property type="entry name" value="PA14_dom"/>
</dbReference>
<keyword evidence="1" id="KW-0732">Signal</keyword>
<reference evidence="3 4" key="1">
    <citation type="submission" date="2015-06" db="EMBL/GenBank/DDBJ databases">
        <title>Marinobacter subterrani, a genetically tractable neutrophilic iron-oxidizing strain isolated from the Soudan Iron Mine.</title>
        <authorList>
            <person name="Bonis B.M."/>
            <person name="Gralnick J.A."/>
        </authorList>
    </citation>
    <scope>NUCLEOTIDE SEQUENCE [LARGE SCALE GENOMIC DNA]</scope>
    <source>
        <strain evidence="3 4">JG233</strain>
    </source>
</reference>
<dbReference type="OrthoDB" id="9790247at2"/>
<feature type="domain" description="PA14" evidence="2">
    <location>
        <begin position="689"/>
        <end position="832"/>
    </location>
</feature>
<dbReference type="PROSITE" id="PS51820">
    <property type="entry name" value="PA14"/>
    <property type="match status" value="2"/>
</dbReference>
<accession>A0A0J7J6F2</accession>
<comment type="caution">
    <text evidence="3">The sequence shown here is derived from an EMBL/GenBank/DDBJ whole genome shotgun (WGS) entry which is preliminary data.</text>
</comment>